<proteinExistence type="predicted"/>
<gene>
    <name evidence="1" type="ORF">B4U80_07261</name>
</gene>
<organism evidence="1 2">
    <name type="scientific">Leptotrombidium deliense</name>
    <dbReference type="NCBI Taxonomy" id="299467"/>
    <lineage>
        <taxon>Eukaryota</taxon>
        <taxon>Metazoa</taxon>
        <taxon>Ecdysozoa</taxon>
        <taxon>Arthropoda</taxon>
        <taxon>Chelicerata</taxon>
        <taxon>Arachnida</taxon>
        <taxon>Acari</taxon>
        <taxon>Acariformes</taxon>
        <taxon>Trombidiformes</taxon>
        <taxon>Prostigmata</taxon>
        <taxon>Anystina</taxon>
        <taxon>Parasitengona</taxon>
        <taxon>Trombiculoidea</taxon>
        <taxon>Trombiculidae</taxon>
        <taxon>Leptotrombidium</taxon>
    </lineage>
</organism>
<dbReference type="AlphaFoldDB" id="A0A443S0E7"/>
<protein>
    <submittedName>
        <fullName evidence="1">Uncharacterized protein</fullName>
    </submittedName>
</protein>
<dbReference type="VEuPathDB" id="VectorBase:LDEU011078"/>
<dbReference type="OrthoDB" id="6428505at2759"/>
<feature type="non-terminal residue" evidence="1">
    <location>
        <position position="85"/>
    </location>
</feature>
<accession>A0A443S0E7</accession>
<name>A0A443S0E7_9ACAR</name>
<evidence type="ECO:0000313" key="2">
    <source>
        <dbReference type="Proteomes" id="UP000288716"/>
    </source>
</evidence>
<comment type="caution">
    <text evidence="1">The sequence shown here is derived from an EMBL/GenBank/DDBJ whole genome shotgun (WGS) entry which is preliminary data.</text>
</comment>
<reference evidence="1 2" key="1">
    <citation type="journal article" date="2018" name="Gigascience">
        <title>Genomes of trombidid mites reveal novel predicted allergens and laterally-transferred genes associated with secondary metabolism.</title>
        <authorList>
            <person name="Dong X."/>
            <person name="Chaisiri K."/>
            <person name="Xia D."/>
            <person name="Armstrong S.D."/>
            <person name="Fang Y."/>
            <person name="Donnelly M.J."/>
            <person name="Kadowaki T."/>
            <person name="McGarry J.W."/>
            <person name="Darby A.C."/>
            <person name="Makepeace B.L."/>
        </authorList>
    </citation>
    <scope>NUCLEOTIDE SEQUENCE [LARGE SCALE GENOMIC DNA]</scope>
    <source>
        <strain evidence="1">UoL-UT</strain>
    </source>
</reference>
<dbReference type="Proteomes" id="UP000288716">
    <property type="component" value="Unassembled WGS sequence"/>
</dbReference>
<keyword evidence="2" id="KW-1185">Reference proteome</keyword>
<dbReference type="EMBL" id="NCKV01014422">
    <property type="protein sequence ID" value="RWS20963.1"/>
    <property type="molecule type" value="Genomic_DNA"/>
</dbReference>
<sequence>MRTISLNAHYIVLFKNPRDKASINHIGRQICPEQLKCFTAAFNDATKKPYGYFFIDLKPITDDRLRYLTNIFNENTNPLVVYRCD</sequence>
<evidence type="ECO:0000313" key="1">
    <source>
        <dbReference type="EMBL" id="RWS20963.1"/>
    </source>
</evidence>